<dbReference type="InterPro" id="IPR036397">
    <property type="entry name" value="RNaseH_sf"/>
</dbReference>
<comment type="caution">
    <text evidence="1">The sequence shown here is derived from an EMBL/GenBank/DDBJ whole genome shotgun (WGS) entry which is preliminary data.</text>
</comment>
<organism evidence="1 2">
    <name type="scientific">Periplaneta americana</name>
    <name type="common">American cockroach</name>
    <name type="synonym">Blatta americana</name>
    <dbReference type="NCBI Taxonomy" id="6978"/>
    <lineage>
        <taxon>Eukaryota</taxon>
        <taxon>Metazoa</taxon>
        <taxon>Ecdysozoa</taxon>
        <taxon>Arthropoda</taxon>
        <taxon>Hexapoda</taxon>
        <taxon>Insecta</taxon>
        <taxon>Pterygota</taxon>
        <taxon>Neoptera</taxon>
        <taxon>Polyneoptera</taxon>
        <taxon>Dictyoptera</taxon>
        <taxon>Blattodea</taxon>
        <taxon>Blattoidea</taxon>
        <taxon>Blattidae</taxon>
        <taxon>Blattinae</taxon>
        <taxon>Periplaneta</taxon>
    </lineage>
</organism>
<dbReference type="PANTHER" id="PTHR47326:SF1">
    <property type="entry name" value="HTH PSQ-TYPE DOMAIN-CONTAINING PROTEIN"/>
    <property type="match status" value="1"/>
</dbReference>
<evidence type="ECO:0000313" key="1">
    <source>
        <dbReference type="EMBL" id="KAJ4439433.1"/>
    </source>
</evidence>
<gene>
    <name evidence="1" type="ORF">ANN_07557</name>
</gene>
<proteinExistence type="predicted"/>
<keyword evidence="2" id="KW-1185">Reference proteome</keyword>
<dbReference type="EMBL" id="JAJSOF020000017">
    <property type="protein sequence ID" value="KAJ4439433.1"/>
    <property type="molecule type" value="Genomic_DNA"/>
</dbReference>
<dbReference type="Proteomes" id="UP001148838">
    <property type="component" value="Unassembled WGS sequence"/>
</dbReference>
<dbReference type="Gene3D" id="3.30.420.10">
    <property type="entry name" value="Ribonuclease H-like superfamily/Ribonuclease H"/>
    <property type="match status" value="1"/>
</dbReference>
<dbReference type="PANTHER" id="PTHR47326">
    <property type="entry name" value="TRANSPOSABLE ELEMENT TC3 TRANSPOSASE-LIKE PROTEIN"/>
    <property type="match status" value="1"/>
</dbReference>
<reference evidence="1 2" key="1">
    <citation type="journal article" date="2022" name="Allergy">
        <title>Genome assembly and annotation of Periplaneta americana reveal a comprehensive cockroach allergen profile.</title>
        <authorList>
            <person name="Wang L."/>
            <person name="Xiong Q."/>
            <person name="Saelim N."/>
            <person name="Wang L."/>
            <person name="Nong W."/>
            <person name="Wan A.T."/>
            <person name="Shi M."/>
            <person name="Liu X."/>
            <person name="Cao Q."/>
            <person name="Hui J.H.L."/>
            <person name="Sookrung N."/>
            <person name="Leung T.F."/>
            <person name="Tungtrongchitr A."/>
            <person name="Tsui S.K.W."/>
        </authorList>
    </citation>
    <scope>NUCLEOTIDE SEQUENCE [LARGE SCALE GENOMIC DNA]</scope>
    <source>
        <strain evidence="1">PWHHKU_190912</strain>
    </source>
</reference>
<evidence type="ECO:0000313" key="2">
    <source>
        <dbReference type="Proteomes" id="UP001148838"/>
    </source>
</evidence>
<sequence length="426" mass="49611">MHKAFGVDYGNVNLAKRIYEEQHPQRHIPELLEDVPINIRRNTLFQHNGAPAHFGSNCLNYLNVHFPNRRIGRAGPVAWSARSPDMNPVDSCVWGHSKSIVYETPMDTTEELVARIILSFDDLRNRPQIFRKIRRSIKRRYTLCSNSGGRNFEQFLLFVNTIFLIYLVLNKNLLRNHRKKFQLHTEPRPQIVSSTELLSIVRSRNMFAFSSDERAFSIESYFRTGAAERTDGPFQRYVTSSSVSLEPLVILTLRCALVDVDEPREFNLPTSPKRRNTYMQEKLPTKYGVHSEEYLPIRTVISASPVSWNFVPQEFFNKLVNLLSRLKCHRPGTWDRTRNLEHRRPALYRPRYTGLLFSFNDTVSTMSFSIDRIGDGELIFWERFAKYYITFALLLRKISERIQPGNLMLKGGPSCVIEPDTRFADE</sequence>
<accession>A0ABQ8SZL0</accession>
<protein>
    <submittedName>
        <fullName evidence="1">Uncharacterized protein</fullName>
    </submittedName>
</protein>
<name>A0ABQ8SZL0_PERAM</name>